<keyword evidence="6" id="KW-0808">Transferase</keyword>
<dbReference type="Proteomes" id="UP001500839">
    <property type="component" value="Unassembled WGS sequence"/>
</dbReference>
<dbReference type="EMBL" id="BAABKQ010000001">
    <property type="protein sequence ID" value="GAA4808682.1"/>
    <property type="molecule type" value="Genomic_DNA"/>
</dbReference>
<dbReference type="InterPro" id="IPR039430">
    <property type="entry name" value="Thymidylate_kin-like_dom"/>
</dbReference>
<dbReference type="PANTHER" id="PTHR10344">
    <property type="entry name" value="THYMIDYLATE KINASE"/>
    <property type="match status" value="1"/>
</dbReference>
<dbReference type="Gene3D" id="3.40.50.300">
    <property type="entry name" value="P-loop containing nucleotide triphosphate hydrolases"/>
    <property type="match status" value="1"/>
</dbReference>
<feature type="domain" description="Thymidylate kinase-like" evidence="5">
    <location>
        <begin position="7"/>
        <end position="168"/>
    </location>
</feature>
<evidence type="ECO:0000256" key="4">
    <source>
        <dbReference type="ARBA" id="ARBA00022840"/>
    </source>
</evidence>
<evidence type="ECO:0000313" key="6">
    <source>
        <dbReference type="EMBL" id="GAA4808682.1"/>
    </source>
</evidence>
<name>A0ABP9CI77_9ACTN</name>
<keyword evidence="7" id="KW-1185">Reference proteome</keyword>
<comment type="similarity">
    <text evidence="1">Belongs to the thymidylate kinase family.</text>
</comment>
<evidence type="ECO:0000256" key="3">
    <source>
        <dbReference type="ARBA" id="ARBA00022741"/>
    </source>
</evidence>
<dbReference type="InterPro" id="IPR027417">
    <property type="entry name" value="P-loop_NTPase"/>
</dbReference>
<evidence type="ECO:0000256" key="2">
    <source>
        <dbReference type="ARBA" id="ARBA00017144"/>
    </source>
</evidence>
<dbReference type="Pfam" id="PF02223">
    <property type="entry name" value="Thymidylate_kin"/>
    <property type="match status" value="1"/>
</dbReference>
<evidence type="ECO:0000259" key="5">
    <source>
        <dbReference type="Pfam" id="PF02223"/>
    </source>
</evidence>
<dbReference type="CDD" id="cd01672">
    <property type="entry name" value="TMPK"/>
    <property type="match status" value="1"/>
</dbReference>
<keyword evidence="6" id="KW-0418">Kinase</keyword>
<evidence type="ECO:0000256" key="1">
    <source>
        <dbReference type="ARBA" id="ARBA00009776"/>
    </source>
</evidence>
<proteinExistence type="inferred from homology"/>
<organism evidence="6 7">
    <name type="scientific">Tomitella cavernea</name>
    <dbReference type="NCBI Taxonomy" id="1387982"/>
    <lineage>
        <taxon>Bacteria</taxon>
        <taxon>Bacillati</taxon>
        <taxon>Actinomycetota</taxon>
        <taxon>Actinomycetes</taxon>
        <taxon>Mycobacteriales</taxon>
        <taxon>Tomitella</taxon>
    </lineage>
</organism>
<dbReference type="NCBIfam" id="NF005923">
    <property type="entry name" value="PRK07933.1"/>
    <property type="match status" value="1"/>
</dbReference>
<dbReference type="SUPFAM" id="SSF52540">
    <property type="entry name" value="P-loop containing nucleoside triphosphate hydrolases"/>
    <property type="match status" value="1"/>
</dbReference>
<comment type="caution">
    <text evidence="6">The sequence shown here is derived from an EMBL/GenBank/DDBJ whole genome shotgun (WGS) entry which is preliminary data.</text>
</comment>
<keyword evidence="4" id="KW-0067">ATP-binding</keyword>
<evidence type="ECO:0000313" key="7">
    <source>
        <dbReference type="Proteomes" id="UP001500839"/>
    </source>
</evidence>
<dbReference type="PANTHER" id="PTHR10344:SF4">
    <property type="entry name" value="UMP-CMP KINASE 2, MITOCHONDRIAL"/>
    <property type="match status" value="1"/>
</dbReference>
<protein>
    <recommendedName>
        <fullName evidence="2">Thymidylate kinase</fullName>
    </recommendedName>
</protein>
<sequence length="218" mass="23101">MGVLIAVEGIDGAGKRTLAGRLVDAWRRGGLTVATAAFPRYGASVHADLGAEALRGGHGDLVDSVYGMALMWALDRRAACGDLARMVAGYDVVLLDRYVASNAAYGAARLHEGCDGPFTEWVRELEFARFGLPLPDVQLLLDVPVELARERAVQREAQDPSRFRDSYERDDSLQARVAGAYGALAGAAWVSPWDALPPDAAGSANAIGALAERVVHAG</sequence>
<keyword evidence="3" id="KW-0547">Nucleotide-binding</keyword>
<accession>A0ABP9CI77</accession>
<gene>
    <name evidence="6" type="ORF">GCM10023353_10520</name>
</gene>
<dbReference type="RefSeq" id="WP_200176081.1">
    <property type="nucleotide sequence ID" value="NZ_BAABKQ010000001.1"/>
</dbReference>
<dbReference type="GO" id="GO:0016301">
    <property type="term" value="F:kinase activity"/>
    <property type="evidence" value="ECO:0007669"/>
    <property type="project" value="UniProtKB-KW"/>
</dbReference>
<reference evidence="7" key="1">
    <citation type="journal article" date="2019" name="Int. J. Syst. Evol. Microbiol.">
        <title>The Global Catalogue of Microorganisms (GCM) 10K type strain sequencing project: providing services to taxonomists for standard genome sequencing and annotation.</title>
        <authorList>
            <consortium name="The Broad Institute Genomics Platform"/>
            <consortium name="The Broad Institute Genome Sequencing Center for Infectious Disease"/>
            <person name="Wu L."/>
            <person name="Ma J."/>
        </authorList>
    </citation>
    <scope>NUCLEOTIDE SEQUENCE [LARGE SCALE GENOMIC DNA]</scope>
    <source>
        <strain evidence="7">JCM 18542</strain>
    </source>
</reference>